<evidence type="ECO:0000259" key="8">
    <source>
        <dbReference type="Pfam" id="PF02687"/>
    </source>
</evidence>
<keyword evidence="3" id="KW-1003">Cell membrane</keyword>
<evidence type="ECO:0000256" key="3">
    <source>
        <dbReference type="ARBA" id="ARBA00022475"/>
    </source>
</evidence>
<comment type="subcellular location">
    <subcellularLocation>
        <location evidence="1">Cell membrane</location>
        <topology evidence="1">Multi-pass membrane protein</topology>
    </subcellularLocation>
</comment>
<dbReference type="InterPro" id="IPR003838">
    <property type="entry name" value="ABC3_permease_C"/>
</dbReference>
<dbReference type="NCBIfam" id="TIGR01185">
    <property type="entry name" value="devC"/>
    <property type="match status" value="1"/>
</dbReference>
<accession>A0A5N0TCE8</accession>
<evidence type="ECO:0000256" key="7">
    <source>
        <dbReference type="SAM" id="Phobius"/>
    </source>
</evidence>
<feature type="transmembrane region" description="Helical" evidence="7">
    <location>
        <begin position="309"/>
        <end position="337"/>
    </location>
</feature>
<keyword evidence="10" id="KW-1185">Reference proteome</keyword>
<evidence type="ECO:0000256" key="2">
    <source>
        <dbReference type="ARBA" id="ARBA00022448"/>
    </source>
</evidence>
<evidence type="ECO:0000256" key="6">
    <source>
        <dbReference type="ARBA" id="ARBA00023136"/>
    </source>
</evidence>
<evidence type="ECO:0000256" key="4">
    <source>
        <dbReference type="ARBA" id="ARBA00022692"/>
    </source>
</evidence>
<evidence type="ECO:0000313" key="9">
    <source>
        <dbReference type="EMBL" id="KAA9132685.1"/>
    </source>
</evidence>
<protein>
    <submittedName>
        <fullName evidence="9">FtsX-like permease family protein</fullName>
    </submittedName>
</protein>
<keyword evidence="4 7" id="KW-0812">Transmembrane</keyword>
<proteinExistence type="predicted"/>
<evidence type="ECO:0000256" key="1">
    <source>
        <dbReference type="ARBA" id="ARBA00004651"/>
    </source>
</evidence>
<dbReference type="AlphaFoldDB" id="A0A5N0TCE8"/>
<keyword evidence="6 7" id="KW-0472">Membrane</keyword>
<dbReference type="InterPro" id="IPR005891">
    <property type="entry name" value="DevC"/>
</dbReference>
<sequence>MNAPLGWTQLRHRPLRLLVALAGIGFAVLLIMMQLGFRAALFDSAVRIHERLEYDIALFSPDSVFIVRPQTFSIRRLYQALGDVEVADVTPVHIFPAVYKNPWTGQRRSINTLGFDTNGAWLNTPGIDAVQPLLTRQDAVAIDLSSRPEFAPPDRTLAEALAESGTLTTEVNDREIDIVGGFRMGTSFGIDGSLVTSVENWLRLFPDRGREDIQLGLLKLAPGADADVTRDRLREALPKDVLVMTRADFIARETAYWNSATPIGYIFAFGAIMGLLVGAIIVYQILFADVSEHLPEYGTLRAIGYSSSFVSGIVLQQAGILAVLGFVPGIAAAAWLYGKAAAATSLPLVVTPERAGLVFAMTLGMCAFSAWLAVRRVRRLDPADVF</sequence>
<evidence type="ECO:0000313" key="10">
    <source>
        <dbReference type="Proteomes" id="UP000325372"/>
    </source>
</evidence>
<dbReference type="PANTHER" id="PTHR43738">
    <property type="entry name" value="ABC TRANSPORTER, MEMBRANE PROTEIN"/>
    <property type="match status" value="1"/>
</dbReference>
<dbReference type="RefSeq" id="WP_150863407.1">
    <property type="nucleotide sequence ID" value="NZ_VYXP01000003.1"/>
</dbReference>
<dbReference type="PIRSF" id="PIRSF031773">
    <property type="entry name" value="DevC"/>
    <property type="match status" value="1"/>
</dbReference>
<feature type="transmembrane region" description="Helical" evidence="7">
    <location>
        <begin position="263"/>
        <end position="288"/>
    </location>
</feature>
<keyword evidence="2" id="KW-0813">Transport</keyword>
<keyword evidence="5 7" id="KW-1133">Transmembrane helix</keyword>
<dbReference type="Proteomes" id="UP000325372">
    <property type="component" value="Unassembled WGS sequence"/>
</dbReference>
<evidence type="ECO:0000256" key="5">
    <source>
        <dbReference type="ARBA" id="ARBA00022989"/>
    </source>
</evidence>
<feature type="domain" description="ABC3 transporter permease C-terminal" evidence="8">
    <location>
        <begin position="269"/>
        <end position="382"/>
    </location>
</feature>
<dbReference type="Pfam" id="PF02687">
    <property type="entry name" value="FtsX"/>
    <property type="match status" value="1"/>
</dbReference>
<feature type="transmembrane region" description="Helical" evidence="7">
    <location>
        <begin position="357"/>
        <end position="374"/>
    </location>
</feature>
<feature type="transmembrane region" description="Helical" evidence="7">
    <location>
        <begin position="17"/>
        <end position="37"/>
    </location>
</feature>
<dbReference type="GO" id="GO:0005886">
    <property type="term" value="C:plasma membrane"/>
    <property type="evidence" value="ECO:0007669"/>
    <property type="project" value="UniProtKB-SubCell"/>
</dbReference>
<dbReference type="InterPro" id="IPR051125">
    <property type="entry name" value="ABC-4/HrtB_transporter"/>
</dbReference>
<dbReference type="EMBL" id="VYXP01000003">
    <property type="protein sequence ID" value="KAA9132685.1"/>
    <property type="molecule type" value="Genomic_DNA"/>
</dbReference>
<reference evidence="9 10" key="1">
    <citation type="submission" date="2019-09" db="EMBL/GenBank/DDBJ databases">
        <title>Wenzhouxiangella sp. Genome sequencing and assembly.</title>
        <authorList>
            <person name="Zhang R."/>
        </authorList>
    </citation>
    <scope>NUCLEOTIDE SEQUENCE [LARGE SCALE GENOMIC DNA]</scope>
    <source>
        <strain evidence="9 10">W260</strain>
    </source>
</reference>
<name>A0A5N0TCE8_9GAMM</name>
<gene>
    <name evidence="9" type="ORF">F3N42_05580</name>
</gene>
<comment type="caution">
    <text evidence="9">The sequence shown here is derived from an EMBL/GenBank/DDBJ whole genome shotgun (WGS) entry which is preliminary data.</text>
</comment>
<organism evidence="9 10">
    <name type="scientific">Marinihelvus fidelis</name>
    <dbReference type="NCBI Taxonomy" id="2613842"/>
    <lineage>
        <taxon>Bacteria</taxon>
        <taxon>Pseudomonadati</taxon>
        <taxon>Pseudomonadota</taxon>
        <taxon>Gammaproteobacteria</taxon>
        <taxon>Chromatiales</taxon>
        <taxon>Wenzhouxiangellaceae</taxon>
        <taxon>Marinihelvus</taxon>
    </lineage>
</organism>
<dbReference type="PANTHER" id="PTHR43738:SF1">
    <property type="entry name" value="HEMIN TRANSPORT SYSTEM PERMEASE PROTEIN HRTB-RELATED"/>
    <property type="match status" value="1"/>
</dbReference>